<dbReference type="EMBL" id="JAFIMR010000102">
    <property type="protein sequence ID" value="KAI1847458.1"/>
    <property type="molecule type" value="Genomic_DNA"/>
</dbReference>
<evidence type="ECO:0000313" key="3">
    <source>
        <dbReference type="Proteomes" id="UP000829685"/>
    </source>
</evidence>
<accession>A0A9P9W7L6</accession>
<evidence type="ECO:0000313" key="2">
    <source>
        <dbReference type="EMBL" id="KAI1847458.1"/>
    </source>
</evidence>
<gene>
    <name evidence="2" type="ORF">JX265_013963</name>
</gene>
<proteinExistence type="predicted"/>
<reference evidence="2" key="1">
    <citation type="submission" date="2021-03" db="EMBL/GenBank/DDBJ databases">
        <title>Revisited historic fungal species revealed as producer of novel bioactive compounds through whole genome sequencing and comparative genomics.</title>
        <authorList>
            <person name="Vignolle G.A."/>
            <person name="Hochenegger N."/>
            <person name="Mach R.L."/>
            <person name="Mach-Aigner A.R."/>
            <person name="Javad Rahimi M."/>
            <person name="Salim K.A."/>
            <person name="Chan C.M."/>
            <person name="Lim L.B.L."/>
            <person name="Cai F."/>
            <person name="Druzhinina I.S."/>
            <person name="U'Ren J.M."/>
            <person name="Derntl C."/>
        </authorList>
    </citation>
    <scope>NUCLEOTIDE SEQUENCE</scope>
    <source>
        <strain evidence="2">TUCIM 5799</strain>
    </source>
</reference>
<feature type="region of interest" description="Disordered" evidence="1">
    <location>
        <begin position="23"/>
        <end position="93"/>
    </location>
</feature>
<dbReference type="AlphaFoldDB" id="A0A9P9W7L6"/>
<organism evidence="2 3">
    <name type="scientific">Neoarthrinium moseri</name>
    <dbReference type="NCBI Taxonomy" id="1658444"/>
    <lineage>
        <taxon>Eukaryota</taxon>
        <taxon>Fungi</taxon>
        <taxon>Dikarya</taxon>
        <taxon>Ascomycota</taxon>
        <taxon>Pezizomycotina</taxon>
        <taxon>Sordariomycetes</taxon>
        <taxon>Xylariomycetidae</taxon>
        <taxon>Amphisphaeriales</taxon>
        <taxon>Apiosporaceae</taxon>
        <taxon>Neoarthrinium</taxon>
    </lineage>
</organism>
<evidence type="ECO:0000256" key="1">
    <source>
        <dbReference type="SAM" id="MobiDB-lite"/>
    </source>
</evidence>
<comment type="caution">
    <text evidence="2">The sequence shown here is derived from an EMBL/GenBank/DDBJ whole genome shotgun (WGS) entry which is preliminary data.</text>
</comment>
<keyword evidence="3" id="KW-1185">Reference proteome</keyword>
<name>A0A9P9W7L6_9PEZI</name>
<sequence length="138" mass="14693">MPSALIRLPAPATACDSLCAAGDEHDQDVEEIESDSEDCDYRRRPAAPGSARALPRPDPMVIDLTGDSDEEAPPPLASTEPKDSAPDDAETSQVEALAGRFANRGISDKDWASLCRLFQMDANAEAHQPAGFRSVDLG</sequence>
<dbReference type="Proteomes" id="UP000829685">
    <property type="component" value="Unassembled WGS sequence"/>
</dbReference>
<protein>
    <submittedName>
        <fullName evidence="2">Uncharacterized protein</fullName>
    </submittedName>
</protein>
<feature type="compositionally biased region" description="Acidic residues" evidence="1">
    <location>
        <begin position="25"/>
        <end position="38"/>
    </location>
</feature>